<dbReference type="InterPro" id="IPR000725">
    <property type="entry name" value="Olfact_rcpt"/>
</dbReference>
<dbReference type="InterPro" id="IPR000276">
    <property type="entry name" value="GPCR_Rhodpsn"/>
</dbReference>
<keyword evidence="6" id="KW-0552">Olfaction</keyword>
<protein>
    <submittedName>
        <fullName evidence="13">Olfactory receptor 10r2-like</fullName>
    </submittedName>
</protein>
<dbReference type="PROSITE" id="PS50262">
    <property type="entry name" value="G_PROTEIN_RECEP_F1_2"/>
    <property type="match status" value="1"/>
</dbReference>
<feature type="transmembrane region" description="Helical" evidence="11">
    <location>
        <begin position="129"/>
        <end position="146"/>
    </location>
</feature>
<dbReference type="InterPro" id="IPR017452">
    <property type="entry name" value="GPCR_Rhodpsn_7TM"/>
</dbReference>
<comment type="function">
    <text evidence="1">Putative odorant or sperm cell receptor.</text>
</comment>
<reference evidence="13 14" key="1">
    <citation type="submission" date="2019-01" db="EMBL/GenBank/DDBJ databases">
        <authorList>
            <person name="Alioto T."/>
            <person name="Alioto T."/>
        </authorList>
    </citation>
    <scope>NUCLEOTIDE SEQUENCE [LARGE SCALE GENOMIC DNA]</scope>
</reference>
<evidence type="ECO:0000256" key="7">
    <source>
        <dbReference type="ARBA" id="ARBA00022989"/>
    </source>
</evidence>
<evidence type="ECO:0000256" key="11">
    <source>
        <dbReference type="SAM" id="Phobius"/>
    </source>
</evidence>
<keyword evidence="9 11" id="KW-0472">Membrane</keyword>
<dbReference type="Gene3D" id="1.20.1070.10">
    <property type="entry name" value="Rhodopsin 7-helix transmembrane proteins"/>
    <property type="match status" value="1"/>
</dbReference>
<sequence>MWTLVPRFTAKTTGRKTALCFPFAPDWCWLRYEGTLSFVGCATQMFFFLGFAVTNCLLLGVTGYDRYAAICQPSRYLVLVNWRWLPISLVGTTLVFSLPLCGSNKVNYYFCDISPVIRLACAETYINELVFFICGALVLVVPLLFFRTSYGLVVHTILKIPSADGKRKALPTCASHLTVVIVHHGCASSVYLRPSAKYSSGKDRLVTATYTIVTPLLNPMVYSLRNRGVQLAIREMIAKTGFSLKTL</sequence>
<dbReference type="PROSITE" id="PS00237">
    <property type="entry name" value="G_PROTEIN_RECEP_F1_1"/>
    <property type="match status" value="1"/>
</dbReference>
<evidence type="ECO:0000256" key="5">
    <source>
        <dbReference type="ARBA" id="ARBA00022692"/>
    </source>
</evidence>
<evidence type="ECO:0000313" key="13">
    <source>
        <dbReference type="EMBL" id="VFV34796.1"/>
    </source>
</evidence>
<dbReference type="PANTHER" id="PTHR26453">
    <property type="entry name" value="OLFACTORY RECEPTOR"/>
    <property type="match status" value="1"/>
</dbReference>
<evidence type="ECO:0000256" key="6">
    <source>
        <dbReference type="ARBA" id="ARBA00022725"/>
    </source>
</evidence>
<dbReference type="PRINTS" id="PR00245">
    <property type="entry name" value="OLFACTORYR"/>
</dbReference>
<evidence type="ECO:0000259" key="12">
    <source>
        <dbReference type="PROSITE" id="PS50262"/>
    </source>
</evidence>
<evidence type="ECO:0000256" key="2">
    <source>
        <dbReference type="ARBA" id="ARBA00004651"/>
    </source>
</evidence>
<evidence type="ECO:0000256" key="8">
    <source>
        <dbReference type="ARBA" id="ARBA00023040"/>
    </source>
</evidence>
<keyword evidence="8" id="KW-0297">G-protein coupled receptor</keyword>
<evidence type="ECO:0000256" key="10">
    <source>
        <dbReference type="ARBA" id="ARBA00023224"/>
    </source>
</evidence>
<comment type="subcellular location">
    <subcellularLocation>
        <location evidence="2">Cell membrane</location>
        <topology evidence="2">Multi-pass membrane protein</topology>
    </subcellularLocation>
</comment>
<dbReference type="Pfam" id="PF13853">
    <property type="entry name" value="7tm_4"/>
    <property type="match status" value="1"/>
</dbReference>
<dbReference type="GO" id="GO:0005886">
    <property type="term" value="C:plasma membrane"/>
    <property type="evidence" value="ECO:0007669"/>
    <property type="project" value="UniProtKB-SubCell"/>
</dbReference>
<keyword evidence="14" id="KW-1185">Reference proteome</keyword>
<dbReference type="Proteomes" id="UP000386466">
    <property type="component" value="Unassembled WGS sequence"/>
</dbReference>
<evidence type="ECO:0000256" key="1">
    <source>
        <dbReference type="ARBA" id="ARBA00003929"/>
    </source>
</evidence>
<dbReference type="SUPFAM" id="SSF81321">
    <property type="entry name" value="Family A G protein-coupled receptor-like"/>
    <property type="match status" value="1"/>
</dbReference>
<keyword evidence="3" id="KW-1003">Cell membrane</keyword>
<evidence type="ECO:0000256" key="4">
    <source>
        <dbReference type="ARBA" id="ARBA00022606"/>
    </source>
</evidence>
<feature type="transmembrane region" description="Helical" evidence="11">
    <location>
        <begin position="76"/>
        <end position="98"/>
    </location>
</feature>
<keyword evidence="10" id="KW-0807">Transducer</keyword>
<dbReference type="GO" id="GO:0004984">
    <property type="term" value="F:olfactory receptor activity"/>
    <property type="evidence" value="ECO:0007669"/>
    <property type="project" value="InterPro"/>
</dbReference>
<dbReference type="EMBL" id="CAAGRJ010020215">
    <property type="protein sequence ID" value="VFV34796.1"/>
    <property type="molecule type" value="Genomic_DNA"/>
</dbReference>
<organism evidence="13 14">
    <name type="scientific">Lynx pardinus</name>
    <name type="common">Iberian lynx</name>
    <name type="synonym">Felis pardina</name>
    <dbReference type="NCBI Taxonomy" id="191816"/>
    <lineage>
        <taxon>Eukaryota</taxon>
        <taxon>Metazoa</taxon>
        <taxon>Chordata</taxon>
        <taxon>Craniata</taxon>
        <taxon>Vertebrata</taxon>
        <taxon>Euteleostomi</taxon>
        <taxon>Mammalia</taxon>
        <taxon>Eutheria</taxon>
        <taxon>Laurasiatheria</taxon>
        <taxon>Carnivora</taxon>
        <taxon>Feliformia</taxon>
        <taxon>Felidae</taxon>
        <taxon>Felinae</taxon>
        <taxon>Lynx</taxon>
    </lineage>
</organism>
<keyword evidence="4" id="KW-0716">Sensory transduction</keyword>
<keyword evidence="5 11" id="KW-0812">Transmembrane</keyword>
<dbReference type="AlphaFoldDB" id="A0A485NT26"/>
<evidence type="ECO:0000256" key="3">
    <source>
        <dbReference type="ARBA" id="ARBA00022475"/>
    </source>
</evidence>
<name>A0A485NT26_LYNPA</name>
<proteinExistence type="predicted"/>
<gene>
    <name evidence="13" type="ORF">LYPA_23C019886</name>
</gene>
<evidence type="ECO:0000256" key="9">
    <source>
        <dbReference type="ARBA" id="ARBA00023136"/>
    </source>
</evidence>
<accession>A0A485NT26</accession>
<keyword evidence="13" id="KW-0675">Receptor</keyword>
<keyword evidence="7 11" id="KW-1133">Transmembrane helix</keyword>
<evidence type="ECO:0000313" key="14">
    <source>
        <dbReference type="Proteomes" id="UP000386466"/>
    </source>
</evidence>
<feature type="transmembrane region" description="Helical" evidence="11">
    <location>
        <begin position="45"/>
        <end position="64"/>
    </location>
</feature>
<dbReference type="GO" id="GO:0004930">
    <property type="term" value="F:G protein-coupled receptor activity"/>
    <property type="evidence" value="ECO:0007669"/>
    <property type="project" value="UniProtKB-KW"/>
</dbReference>
<feature type="domain" description="G-protein coupled receptors family 1 profile" evidence="12">
    <location>
        <begin position="1"/>
        <end position="222"/>
    </location>
</feature>